<dbReference type="GO" id="GO:0008270">
    <property type="term" value="F:zinc ion binding"/>
    <property type="evidence" value="ECO:0007669"/>
    <property type="project" value="UniProtKB-KW"/>
</dbReference>
<keyword evidence="6" id="KW-0539">Nucleus</keyword>
<protein>
    <submittedName>
        <fullName evidence="7">Jg9011 protein</fullName>
    </submittedName>
</protein>
<evidence type="ECO:0000256" key="2">
    <source>
        <dbReference type="ARBA" id="ARBA00022723"/>
    </source>
</evidence>
<evidence type="ECO:0000313" key="8">
    <source>
        <dbReference type="Proteomes" id="UP000838756"/>
    </source>
</evidence>
<keyword evidence="4" id="KW-0863">Zinc-finger</keyword>
<sequence>MRRAVNELKSCSHQRNSTTYDRQEDRWTFRSEGRLCETGSKCLEYLSAARSLHPELHAGSTLASQEFQLSLEGSRIASQNRLRLSGGAISASANRKRAVSWSPYSAESLDLAAVIRASPASLAVRAPSAASTGSYGHLSAGAISPALSLSHASLAQQLLARGGSGVIPGGVLLDPAHQQAAAAAAHHAAHAHLVAGIHR</sequence>
<dbReference type="PANTHER" id="PTHR45718:SF4">
    <property type="entry name" value="TRANSCRIPTIONAL ACTIVATOR CUBITUS INTERRUPTUS"/>
    <property type="match status" value="1"/>
</dbReference>
<accession>A0A8S4QSI3</accession>
<dbReference type="GO" id="GO:0005634">
    <property type="term" value="C:nucleus"/>
    <property type="evidence" value="ECO:0007669"/>
    <property type="project" value="UniProtKB-SubCell"/>
</dbReference>
<dbReference type="GO" id="GO:0000978">
    <property type="term" value="F:RNA polymerase II cis-regulatory region sequence-specific DNA binding"/>
    <property type="evidence" value="ECO:0007669"/>
    <property type="project" value="TreeGrafter"/>
</dbReference>
<gene>
    <name evidence="7" type="primary">jg9011</name>
    <name evidence="7" type="ORF">PAEG_LOCUS5331</name>
</gene>
<evidence type="ECO:0000256" key="1">
    <source>
        <dbReference type="ARBA" id="ARBA00004123"/>
    </source>
</evidence>
<evidence type="ECO:0000256" key="3">
    <source>
        <dbReference type="ARBA" id="ARBA00022737"/>
    </source>
</evidence>
<keyword evidence="5" id="KW-0862">Zinc</keyword>
<proteinExistence type="predicted"/>
<name>A0A8S4QSI3_9NEOP</name>
<keyword evidence="2" id="KW-0479">Metal-binding</keyword>
<evidence type="ECO:0000256" key="5">
    <source>
        <dbReference type="ARBA" id="ARBA00022833"/>
    </source>
</evidence>
<evidence type="ECO:0000256" key="4">
    <source>
        <dbReference type="ARBA" id="ARBA00022771"/>
    </source>
</evidence>
<organism evidence="7 8">
    <name type="scientific">Pararge aegeria aegeria</name>
    <dbReference type="NCBI Taxonomy" id="348720"/>
    <lineage>
        <taxon>Eukaryota</taxon>
        <taxon>Metazoa</taxon>
        <taxon>Ecdysozoa</taxon>
        <taxon>Arthropoda</taxon>
        <taxon>Hexapoda</taxon>
        <taxon>Insecta</taxon>
        <taxon>Pterygota</taxon>
        <taxon>Neoptera</taxon>
        <taxon>Endopterygota</taxon>
        <taxon>Lepidoptera</taxon>
        <taxon>Glossata</taxon>
        <taxon>Ditrysia</taxon>
        <taxon>Papilionoidea</taxon>
        <taxon>Nymphalidae</taxon>
        <taxon>Satyrinae</taxon>
        <taxon>Satyrini</taxon>
        <taxon>Parargina</taxon>
        <taxon>Pararge</taxon>
    </lineage>
</organism>
<comment type="subcellular location">
    <subcellularLocation>
        <location evidence="1">Nucleus</location>
    </subcellularLocation>
</comment>
<keyword evidence="3" id="KW-0677">Repeat</keyword>
<dbReference type="Proteomes" id="UP000838756">
    <property type="component" value="Unassembled WGS sequence"/>
</dbReference>
<reference evidence="7" key="1">
    <citation type="submission" date="2022-03" db="EMBL/GenBank/DDBJ databases">
        <authorList>
            <person name="Lindestad O."/>
        </authorList>
    </citation>
    <scope>NUCLEOTIDE SEQUENCE</scope>
</reference>
<dbReference type="EMBL" id="CAKXAJ010018077">
    <property type="protein sequence ID" value="CAH2217441.1"/>
    <property type="molecule type" value="Genomic_DNA"/>
</dbReference>
<dbReference type="GO" id="GO:0000981">
    <property type="term" value="F:DNA-binding transcription factor activity, RNA polymerase II-specific"/>
    <property type="evidence" value="ECO:0007669"/>
    <property type="project" value="TreeGrafter"/>
</dbReference>
<keyword evidence="8" id="KW-1185">Reference proteome</keyword>
<evidence type="ECO:0000256" key="6">
    <source>
        <dbReference type="ARBA" id="ARBA00023242"/>
    </source>
</evidence>
<comment type="caution">
    <text evidence="7">The sequence shown here is derived from an EMBL/GenBank/DDBJ whole genome shotgun (WGS) entry which is preliminary data.</text>
</comment>
<dbReference type="InterPro" id="IPR043359">
    <property type="entry name" value="GLI-like"/>
</dbReference>
<dbReference type="PANTHER" id="PTHR45718">
    <property type="entry name" value="TRANSCRIPTIONAL ACTIVATOR CUBITUS INTERRUPTUS"/>
    <property type="match status" value="1"/>
</dbReference>
<dbReference type="AlphaFoldDB" id="A0A8S4QSI3"/>
<dbReference type="OrthoDB" id="6755717at2759"/>
<evidence type="ECO:0000313" key="7">
    <source>
        <dbReference type="EMBL" id="CAH2217441.1"/>
    </source>
</evidence>